<organism evidence="2">
    <name type="scientific">Nocardia farcinica</name>
    <dbReference type="NCBI Taxonomy" id="37329"/>
    <lineage>
        <taxon>Bacteria</taxon>
        <taxon>Bacillati</taxon>
        <taxon>Actinomycetota</taxon>
        <taxon>Actinomycetes</taxon>
        <taxon>Mycobacteriales</taxon>
        <taxon>Nocardiaceae</taxon>
        <taxon>Nocardia</taxon>
    </lineage>
</organism>
<name>A0A449HDZ5_NOCFR</name>
<protein>
    <submittedName>
        <fullName evidence="2">Uncharacterized protein</fullName>
    </submittedName>
</protein>
<feature type="region of interest" description="Disordered" evidence="1">
    <location>
        <begin position="71"/>
        <end position="90"/>
    </location>
</feature>
<sequence length="90" mass="10249">MGKRGPKGHSYTTERVVFRLHENVERLVDELRGCTCSNPSRCQCGCEDRSAFLTKLLAKTAKRDLKDLLVPNKPEHLNQTEIEGDHRRSA</sequence>
<proteinExistence type="predicted"/>
<accession>A0A449HDZ5</accession>
<gene>
    <name evidence="2" type="ORF">NCTC1935_00077</name>
</gene>
<reference evidence="2" key="1">
    <citation type="submission" date="2019-02" db="EMBL/GenBank/DDBJ databases">
        <authorList>
            <consortium name="Pathogen Informatics"/>
        </authorList>
    </citation>
    <scope>NUCLEOTIDE SEQUENCE</scope>
    <source>
        <strain evidence="2">3012STDY6733949</strain>
    </source>
</reference>
<evidence type="ECO:0000256" key="1">
    <source>
        <dbReference type="SAM" id="MobiDB-lite"/>
    </source>
</evidence>
<dbReference type="AlphaFoldDB" id="A0A449HDZ5"/>
<dbReference type="EMBL" id="CAACYE010000002">
    <property type="protein sequence ID" value="VFA81052.1"/>
    <property type="molecule type" value="Genomic_DNA"/>
</dbReference>
<evidence type="ECO:0000313" key="2">
    <source>
        <dbReference type="EMBL" id="VFA81052.1"/>
    </source>
</evidence>